<gene>
    <name evidence="5" type="ORF">PROFUN_14730</name>
</gene>
<evidence type="ECO:0000256" key="1">
    <source>
        <dbReference type="ARBA" id="ARBA00004496"/>
    </source>
</evidence>
<dbReference type="GO" id="GO:0000922">
    <property type="term" value="C:spindle pole"/>
    <property type="evidence" value="ECO:0007669"/>
    <property type="project" value="TreeGrafter"/>
</dbReference>
<dbReference type="InterPro" id="IPR000048">
    <property type="entry name" value="IQ_motif_EF-hand-BS"/>
</dbReference>
<sequence length="179" mass="21416">MSRFYNLWKDRHTIILGHYFRVSEEAEARREQDHNAAVTIQSLWRAYLVRSDIKQRHRAATQIQRLFRGFMGRRLFRAECELAQQKQRRNFFNSAATKIQRVWKGHYVRTKVLDFYARKRYLSEVQLKNAQPDLLQIIYKLCRGGVGVMTIAAIQYRQIPNRTRWHDPPSIFGTCPNIF</sequence>
<dbReference type="STRING" id="1890364.A0A2P6N265"/>
<dbReference type="SMART" id="SM00015">
    <property type="entry name" value="IQ"/>
    <property type="match status" value="3"/>
</dbReference>
<dbReference type="GO" id="GO:0005737">
    <property type="term" value="C:cytoplasm"/>
    <property type="evidence" value="ECO:0007669"/>
    <property type="project" value="UniProtKB-SubCell"/>
</dbReference>
<dbReference type="GO" id="GO:0051295">
    <property type="term" value="P:establishment of meiotic spindle localization"/>
    <property type="evidence" value="ECO:0007669"/>
    <property type="project" value="TreeGrafter"/>
</dbReference>
<dbReference type="EMBL" id="MDYQ01000245">
    <property type="protein sequence ID" value="PRP78030.1"/>
    <property type="molecule type" value="Genomic_DNA"/>
</dbReference>
<accession>A0A2P6N265</accession>
<dbReference type="PROSITE" id="PS50096">
    <property type="entry name" value="IQ"/>
    <property type="match status" value="3"/>
</dbReference>
<dbReference type="Gene3D" id="1.20.5.190">
    <property type="match status" value="1"/>
</dbReference>
<evidence type="ECO:0000313" key="5">
    <source>
        <dbReference type="EMBL" id="PRP78030.1"/>
    </source>
</evidence>
<name>A0A2P6N265_9EUKA</name>
<dbReference type="FunFam" id="1.20.5.190:FF:000084">
    <property type="entry name" value="Abnormal spindle microtubule assembly"/>
    <property type="match status" value="1"/>
</dbReference>
<evidence type="ECO:0000256" key="2">
    <source>
        <dbReference type="ARBA" id="ARBA00022490"/>
    </source>
</evidence>
<dbReference type="GO" id="GO:0005516">
    <property type="term" value="F:calmodulin binding"/>
    <property type="evidence" value="ECO:0007669"/>
    <property type="project" value="UniProtKB-KW"/>
</dbReference>
<evidence type="ECO:0000313" key="6">
    <source>
        <dbReference type="Proteomes" id="UP000241769"/>
    </source>
</evidence>
<dbReference type="OrthoDB" id="190375at2759"/>
<comment type="subcellular location">
    <subcellularLocation>
        <location evidence="1">Cytoplasm</location>
    </subcellularLocation>
</comment>
<evidence type="ECO:0000256" key="3">
    <source>
        <dbReference type="ARBA" id="ARBA00022737"/>
    </source>
</evidence>
<dbReference type="PANTHER" id="PTHR22706:SF1">
    <property type="entry name" value="ASSEMBLY FACTOR FOR SPINDLE MICROTUBULES"/>
    <property type="match status" value="1"/>
</dbReference>
<dbReference type="Proteomes" id="UP000241769">
    <property type="component" value="Unassembled WGS sequence"/>
</dbReference>
<keyword evidence="2" id="KW-0963">Cytoplasm</keyword>
<dbReference type="GO" id="GO:0000278">
    <property type="term" value="P:mitotic cell cycle"/>
    <property type="evidence" value="ECO:0007669"/>
    <property type="project" value="TreeGrafter"/>
</dbReference>
<dbReference type="SUPFAM" id="SSF52540">
    <property type="entry name" value="P-loop containing nucleoside triphosphate hydrolases"/>
    <property type="match status" value="1"/>
</dbReference>
<dbReference type="PANTHER" id="PTHR22706">
    <property type="entry name" value="ASSEMBLY FACTOR FOR SPINDLE MICROTUBULES"/>
    <property type="match status" value="1"/>
</dbReference>
<dbReference type="GO" id="GO:0007051">
    <property type="term" value="P:spindle organization"/>
    <property type="evidence" value="ECO:0007669"/>
    <property type="project" value="TreeGrafter"/>
</dbReference>
<dbReference type="CDD" id="cd23767">
    <property type="entry name" value="IQCD"/>
    <property type="match status" value="2"/>
</dbReference>
<reference evidence="5 6" key="1">
    <citation type="journal article" date="2018" name="Genome Biol. Evol.">
        <title>Multiple Roots of Fruiting Body Formation in Amoebozoa.</title>
        <authorList>
            <person name="Hillmann F."/>
            <person name="Forbes G."/>
            <person name="Novohradska S."/>
            <person name="Ferling I."/>
            <person name="Riege K."/>
            <person name="Groth M."/>
            <person name="Westermann M."/>
            <person name="Marz M."/>
            <person name="Spaller T."/>
            <person name="Winckler T."/>
            <person name="Schaap P."/>
            <person name="Glockner G."/>
        </authorList>
    </citation>
    <scope>NUCLEOTIDE SEQUENCE [LARGE SCALE GENOMIC DNA]</scope>
    <source>
        <strain evidence="5 6">Jena</strain>
    </source>
</reference>
<dbReference type="AlphaFoldDB" id="A0A2P6N265"/>
<dbReference type="InParanoid" id="A0A2P6N265"/>
<comment type="caution">
    <text evidence="5">The sequence shown here is derived from an EMBL/GenBank/DDBJ whole genome shotgun (WGS) entry which is preliminary data.</text>
</comment>
<dbReference type="InterPro" id="IPR051185">
    <property type="entry name" value="ASPM"/>
</dbReference>
<proteinExistence type="predicted"/>
<dbReference type="InterPro" id="IPR027417">
    <property type="entry name" value="P-loop_NTPase"/>
</dbReference>
<evidence type="ECO:0000256" key="4">
    <source>
        <dbReference type="ARBA" id="ARBA00022860"/>
    </source>
</evidence>
<keyword evidence="4" id="KW-0112">Calmodulin-binding</keyword>
<dbReference type="Pfam" id="PF00612">
    <property type="entry name" value="IQ"/>
    <property type="match status" value="3"/>
</dbReference>
<protein>
    <submittedName>
        <fullName evidence="5">Spermatogenesis associated 17-like</fullName>
    </submittedName>
</protein>
<keyword evidence="6" id="KW-1185">Reference proteome</keyword>
<organism evidence="5 6">
    <name type="scientific">Planoprotostelium fungivorum</name>
    <dbReference type="NCBI Taxonomy" id="1890364"/>
    <lineage>
        <taxon>Eukaryota</taxon>
        <taxon>Amoebozoa</taxon>
        <taxon>Evosea</taxon>
        <taxon>Variosea</taxon>
        <taxon>Cavosteliida</taxon>
        <taxon>Cavosteliaceae</taxon>
        <taxon>Planoprotostelium</taxon>
    </lineage>
</organism>
<keyword evidence="3" id="KW-0677">Repeat</keyword>